<dbReference type="SMART" id="SM00205">
    <property type="entry name" value="THN"/>
    <property type="match status" value="1"/>
</dbReference>
<feature type="disulfide bond" evidence="1">
    <location>
        <begin position="16"/>
        <end position="224"/>
    </location>
</feature>
<proteinExistence type="predicted"/>
<feature type="disulfide bond" evidence="1">
    <location>
        <begin position="129"/>
        <end position="213"/>
    </location>
</feature>
<dbReference type="SUPFAM" id="SSF49870">
    <property type="entry name" value="Osmotin, thaumatin-like protein"/>
    <property type="match status" value="1"/>
</dbReference>
<feature type="disulfide bond" evidence="1">
    <location>
        <begin position="173"/>
        <end position="183"/>
    </location>
</feature>
<dbReference type="FunFam" id="2.60.110.10:FF:000004">
    <property type="entry name" value="THAUMATIN-LIKE PROTEIN 1"/>
    <property type="match status" value="1"/>
</dbReference>
<keyword evidence="1" id="KW-1015">Disulfide bond</keyword>
<dbReference type="EMBL" id="JBJUIK010000002">
    <property type="protein sequence ID" value="KAL3536216.1"/>
    <property type="molecule type" value="Genomic_DNA"/>
</dbReference>
<dbReference type="PROSITE" id="PS51367">
    <property type="entry name" value="THAUMATIN_2"/>
    <property type="match status" value="1"/>
</dbReference>
<evidence type="ECO:0008006" key="4">
    <source>
        <dbReference type="Google" id="ProtNLM"/>
    </source>
</evidence>
<evidence type="ECO:0000313" key="2">
    <source>
        <dbReference type="EMBL" id="KAL3536216.1"/>
    </source>
</evidence>
<feature type="disulfide bond" evidence="1">
    <location>
        <begin position="163"/>
        <end position="172"/>
    </location>
</feature>
<keyword evidence="3" id="KW-1185">Reference proteome</keyword>
<evidence type="ECO:0000313" key="3">
    <source>
        <dbReference type="Proteomes" id="UP001630127"/>
    </source>
</evidence>
<reference evidence="2 3" key="1">
    <citation type="submission" date="2024-11" db="EMBL/GenBank/DDBJ databases">
        <title>A near-complete genome assembly of Cinchona calisaya.</title>
        <authorList>
            <person name="Lian D.C."/>
            <person name="Zhao X.W."/>
            <person name="Wei L."/>
        </authorList>
    </citation>
    <scope>NUCLEOTIDE SEQUENCE [LARGE SCALE GENOMIC DNA]</scope>
    <source>
        <tissue evidence="2">Nenye</tissue>
    </source>
</reference>
<dbReference type="AlphaFoldDB" id="A0ABD3AYE9"/>
<accession>A0ABD3AYE9</accession>
<evidence type="ECO:0000256" key="1">
    <source>
        <dbReference type="PIRSR" id="PIRSR002703-1"/>
    </source>
</evidence>
<sequence>MPADAFSVTFTINNNCPYTIWPASQTSKGSQISTGFELASQASKTLNIPPQWSGRIWARFVCSNSGGKFCCGSGDCGSGQIECGGKGAKPPATLAEFTLLGDGGQDFYDISLVDGFNLPVKVAPQIRNCTTISFPVDINQKGYPKELAVVNSDGGIIGCKSACIVFNQPQYCCTGDYGTPDKCKPTNYSLIFKKPCPQAYSYAYDDQSSLFRCKGEPNYVITFCP</sequence>
<dbReference type="Proteomes" id="UP001630127">
    <property type="component" value="Unassembled WGS sequence"/>
</dbReference>
<dbReference type="PRINTS" id="PR00347">
    <property type="entry name" value="THAUMATIN"/>
</dbReference>
<dbReference type="InterPro" id="IPR037176">
    <property type="entry name" value="Osmotin/thaumatin-like_sf"/>
</dbReference>
<dbReference type="InterPro" id="IPR001938">
    <property type="entry name" value="Thaumatin"/>
</dbReference>
<gene>
    <name evidence="2" type="ORF">ACH5RR_004677</name>
</gene>
<feature type="disulfide bond" evidence="1">
    <location>
        <begin position="62"/>
        <end position="71"/>
    </location>
</feature>
<protein>
    <recommendedName>
        <fullName evidence="4">Thaumatin-like protein</fullName>
    </recommendedName>
</protein>
<dbReference type="Pfam" id="PF00314">
    <property type="entry name" value="Thaumatin"/>
    <property type="match status" value="1"/>
</dbReference>
<comment type="caution">
    <text evidence="2">The sequence shown here is derived from an EMBL/GenBank/DDBJ whole genome shotgun (WGS) entry which is preliminary data.</text>
</comment>
<dbReference type="PANTHER" id="PTHR31048">
    <property type="entry name" value="OS03G0233200 PROTEIN"/>
    <property type="match status" value="1"/>
</dbReference>
<name>A0ABD3AYE9_9GENT</name>
<dbReference type="CDD" id="cd09218">
    <property type="entry name" value="TLP-PA"/>
    <property type="match status" value="1"/>
</dbReference>
<feature type="disulfide bond" evidence="1">
    <location>
        <begin position="76"/>
        <end position="83"/>
    </location>
</feature>
<dbReference type="Gene3D" id="2.60.110.10">
    <property type="entry name" value="Thaumatin"/>
    <property type="match status" value="1"/>
</dbReference>
<organism evidence="2 3">
    <name type="scientific">Cinchona calisaya</name>
    <dbReference type="NCBI Taxonomy" id="153742"/>
    <lineage>
        <taxon>Eukaryota</taxon>
        <taxon>Viridiplantae</taxon>
        <taxon>Streptophyta</taxon>
        <taxon>Embryophyta</taxon>
        <taxon>Tracheophyta</taxon>
        <taxon>Spermatophyta</taxon>
        <taxon>Magnoliopsida</taxon>
        <taxon>eudicotyledons</taxon>
        <taxon>Gunneridae</taxon>
        <taxon>Pentapetalae</taxon>
        <taxon>asterids</taxon>
        <taxon>lamiids</taxon>
        <taxon>Gentianales</taxon>
        <taxon>Rubiaceae</taxon>
        <taxon>Cinchonoideae</taxon>
        <taxon>Cinchoneae</taxon>
        <taxon>Cinchona</taxon>
    </lineage>
</organism>
<dbReference type="PIRSF" id="PIRSF002703">
    <property type="entry name" value="Thaumatin"/>
    <property type="match status" value="1"/>
</dbReference>